<dbReference type="RefSeq" id="WP_034922636.1">
    <property type="nucleotide sequence ID" value="NZ_JDSS02000013.1"/>
</dbReference>
<dbReference type="AlphaFoldDB" id="A0A084Y4A9"/>
<organism evidence="1 2">
    <name type="scientific">Candidatus Accumulibacter vicinus</name>
    <dbReference type="NCBI Taxonomy" id="2954382"/>
    <lineage>
        <taxon>Bacteria</taxon>
        <taxon>Pseudomonadati</taxon>
        <taxon>Pseudomonadota</taxon>
        <taxon>Betaproteobacteria</taxon>
        <taxon>Candidatus Accumulibacter</taxon>
    </lineage>
</organism>
<dbReference type="Proteomes" id="UP000019812">
    <property type="component" value="Unassembled WGS sequence"/>
</dbReference>
<reference evidence="1 2" key="1">
    <citation type="submission" date="2014-07" db="EMBL/GenBank/DDBJ databases">
        <title>Expanding our view of genomic diversity in Candidatus Accumulibacter clades.</title>
        <authorList>
            <person name="Skennerton C.T."/>
            <person name="Barr J.J."/>
            <person name="Slater F.R."/>
            <person name="Bond P.L."/>
            <person name="Tyson G.W."/>
        </authorList>
    </citation>
    <scope>NUCLEOTIDE SEQUENCE [LARGE SCALE GENOMIC DNA]</scope>
    <source>
        <strain evidence="2">SK-01</strain>
    </source>
</reference>
<evidence type="ECO:0000313" key="2">
    <source>
        <dbReference type="Proteomes" id="UP000019812"/>
    </source>
</evidence>
<sequence length="60" mass="6612">MKLVIVLLLIGPIVATIFCGRLLFRQRAGFIVDGGRNCPIHSAGNPGFPHILPFCPELRR</sequence>
<accession>A0A084Y4A9</accession>
<dbReference type="EMBL" id="JDSS02000013">
    <property type="protein sequence ID" value="KFB69553.1"/>
    <property type="molecule type" value="Genomic_DNA"/>
</dbReference>
<evidence type="ECO:0000313" key="1">
    <source>
        <dbReference type="EMBL" id="KFB69553.1"/>
    </source>
</evidence>
<protein>
    <submittedName>
        <fullName evidence="1">Uncharacterized protein</fullName>
    </submittedName>
</protein>
<proteinExistence type="predicted"/>
<gene>
    <name evidence="1" type="ORF">CAPSK01_000816</name>
</gene>
<dbReference type="STRING" id="1457154.CAPSK01_000816"/>
<name>A0A084Y4A9_9PROT</name>
<comment type="caution">
    <text evidence="1">The sequence shown here is derived from an EMBL/GenBank/DDBJ whole genome shotgun (WGS) entry which is preliminary data.</text>
</comment>